<keyword evidence="3" id="KW-1185">Reference proteome</keyword>
<feature type="domain" description="Cell morphogenesis central region" evidence="1">
    <location>
        <begin position="76"/>
        <end position="153"/>
    </location>
</feature>
<dbReference type="GO" id="GO:0000902">
    <property type="term" value="P:cell morphogenesis"/>
    <property type="evidence" value="ECO:0007669"/>
    <property type="project" value="InterPro"/>
</dbReference>
<sequence>MRGMTNFILHLSDEFPLLIQASLGRLLELMSFWRARIHEDLADFDAPRVKRSHRTEELKKNSFHQTQEATEFRGSVIDSVPVDVTLYSILFDSPDKNKWARCLSELVKYVAVICPSSVQEAKLQVIHITPTEMGGKAHKLLNTDKMLPLWLLIQRSRREEFRVHVSNIYC</sequence>
<protein>
    <recommendedName>
        <fullName evidence="1">Cell morphogenesis central region domain-containing protein</fullName>
    </recommendedName>
</protein>
<dbReference type="PANTHER" id="PTHR12295">
    <property type="entry name" value="FURRY-RELATED"/>
    <property type="match status" value="1"/>
</dbReference>
<accession>A0AAV3R3G8</accession>
<name>A0AAV3R3G8_LITER</name>
<dbReference type="EMBL" id="BAABME010024164">
    <property type="protein sequence ID" value="GAA0169625.1"/>
    <property type="molecule type" value="Genomic_DNA"/>
</dbReference>
<dbReference type="InterPro" id="IPR029473">
    <property type="entry name" value="MOR2-PAG1_mid"/>
</dbReference>
<dbReference type="Proteomes" id="UP001454036">
    <property type="component" value="Unassembled WGS sequence"/>
</dbReference>
<dbReference type="AlphaFoldDB" id="A0AAV3R3G8"/>
<evidence type="ECO:0000313" key="2">
    <source>
        <dbReference type="EMBL" id="GAA0169625.1"/>
    </source>
</evidence>
<comment type="caution">
    <text evidence="2">The sequence shown here is derived from an EMBL/GenBank/DDBJ whole genome shotgun (WGS) entry which is preliminary data.</text>
</comment>
<dbReference type="InterPro" id="IPR039867">
    <property type="entry name" value="Furry/Tao3/Mor2"/>
</dbReference>
<dbReference type="GO" id="GO:0005938">
    <property type="term" value="C:cell cortex"/>
    <property type="evidence" value="ECO:0007669"/>
    <property type="project" value="TreeGrafter"/>
</dbReference>
<dbReference type="PANTHER" id="PTHR12295:SF30">
    <property type="entry name" value="PROTEIN FURRY"/>
    <property type="match status" value="1"/>
</dbReference>
<evidence type="ECO:0000313" key="3">
    <source>
        <dbReference type="Proteomes" id="UP001454036"/>
    </source>
</evidence>
<dbReference type="GO" id="GO:0030427">
    <property type="term" value="C:site of polarized growth"/>
    <property type="evidence" value="ECO:0007669"/>
    <property type="project" value="TreeGrafter"/>
</dbReference>
<dbReference type="Pfam" id="PF14228">
    <property type="entry name" value="MOR2-PAG1_mid"/>
    <property type="match status" value="1"/>
</dbReference>
<evidence type="ECO:0000259" key="1">
    <source>
        <dbReference type="Pfam" id="PF14228"/>
    </source>
</evidence>
<proteinExistence type="predicted"/>
<gene>
    <name evidence="2" type="ORF">LIER_40794</name>
</gene>
<reference evidence="2 3" key="1">
    <citation type="submission" date="2024-01" db="EMBL/GenBank/DDBJ databases">
        <title>The complete chloroplast genome sequence of Lithospermum erythrorhizon: insights into the phylogenetic relationship among Boraginaceae species and the maternal lineages of purple gromwells.</title>
        <authorList>
            <person name="Okada T."/>
            <person name="Watanabe K."/>
        </authorList>
    </citation>
    <scope>NUCLEOTIDE SEQUENCE [LARGE SCALE GENOMIC DNA]</scope>
</reference>
<organism evidence="2 3">
    <name type="scientific">Lithospermum erythrorhizon</name>
    <name type="common">Purple gromwell</name>
    <name type="synonym">Lithospermum officinale var. erythrorhizon</name>
    <dbReference type="NCBI Taxonomy" id="34254"/>
    <lineage>
        <taxon>Eukaryota</taxon>
        <taxon>Viridiplantae</taxon>
        <taxon>Streptophyta</taxon>
        <taxon>Embryophyta</taxon>
        <taxon>Tracheophyta</taxon>
        <taxon>Spermatophyta</taxon>
        <taxon>Magnoliopsida</taxon>
        <taxon>eudicotyledons</taxon>
        <taxon>Gunneridae</taxon>
        <taxon>Pentapetalae</taxon>
        <taxon>asterids</taxon>
        <taxon>lamiids</taxon>
        <taxon>Boraginales</taxon>
        <taxon>Boraginaceae</taxon>
        <taxon>Boraginoideae</taxon>
        <taxon>Lithospermeae</taxon>
        <taxon>Lithospermum</taxon>
    </lineage>
</organism>